<evidence type="ECO:0000313" key="1">
    <source>
        <dbReference type="EMBL" id="CAG8776518.1"/>
    </source>
</evidence>
<evidence type="ECO:0000313" key="2">
    <source>
        <dbReference type="Proteomes" id="UP000789570"/>
    </source>
</evidence>
<dbReference type="InterPro" id="IPR027417">
    <property type="entry name" value="P-loop_NTPase"/>
</dbReference>
<organism evidence="1 2">
    <name type="scientific">Funneliformis caledonium</name>
    <dbReference type="NCBI Taxonomy" id="1117310"/>
    <lineage>
        <taxon>Eukaryota</taxon>
        <taxon>Fungi</taxon>
        <taxon>Fungi incertae sedis</taxon>
        <taxon>Mucoromycota</taxon>
        <taxon>Glomeromycotina</taxon>
        <taxon>Glomeromycetes</taxon>
        <taxon>Glomerales</taxon>
        <taxon>Glomeraceae</taxon>
        <taxon>Funneliformis</taxon>
    </lineage>
</organism>
<dbReference type="EMBL" id="CAJVPQ010030283">
    <property type="protein sequence ID" value="CAG8776518.1"/>
    <property type="molecule type" value="Genomic_DNA"/>
</dbReference>
<feature type="non-terminal residue" evidence="1">
    <location>
        <position position="1"/>
    </location>
</feature>
<comment type="caution">
    <text evidence="1">The sequence shown here is derived from an EMBL/GenBank/DDBJ whole genome shotgun (WGS) entry which is preliminary data.</text>
</comment>
<dbReference type="Proteomes" id="UP000789570">
    <property type="component" value="Unassembled WGS sequence"/>
</dbReference>
<dbReference type="AlphaFoldDB" id="A0A9N9JF64"/>
<protein>
    <submittedName>
        <fullName evidence="1">8931_t:CDS:1</fullName>
    </submittedName>
</protein>
<gene>
    <name evidence="1" type="ORF">FCALED_LOCUS17860</name>
</gene>
<keyword evidence="2" id="KW-1185">Reference proteome</keyword>
<accession>A0A9N9JF64</accession>
<dbReference type="Gene3D" id="3.40.50.300">
    <property type="entry name" value="P-loop containing nucleotide triphosphate hydrolases"/>
    <property type="match status" value="1"/>
</dbReference>
<sequence length="116" mass="13100">ELVPYGLQIQEELTNNKFEPSFASLITAFKLSSLKCVACQSFQKNMIDNIVTEFFGFEGYREKQRESILSFLLGQDTLTILKTGEEKSLIYAVASILTRGLTVVFTSQKALMDDQM</sequence>
<proteinExistence type="predicted"/>
<reference evidence="1" key="1">
    <citation type="submission" date="2021-06" db="EMBL/GenBank/DDBJ databases">
        <authorList>
            <person name="Kallberg Y."/>
            <person name="Tangrot J."/>
            <person name="Rosling A."/>
        </authorList>
    </citation>
    <scope>NUCLEOTIDE SEQUENCE</scope>
    <source>
        <strain evidence="1">UK204</strain>
    </source>
</reference>
<dbReference type="OrthoDB" id="2434452at2759"/>
<name>A0A9N9JF64_9GLOM</name>
<feature type="non-terminal residue" evidence="1">
    <location>
        <position position="116"/>
    </location>
</feature>
<dbReference type="SUPFAM" id="SSF52540">
    <property type="entry name" value="P-loop containing nucleoside triphosphate hydrolases"/>
    <property type="match status" value="1"/>
</dbReference>